<dbReference type="Proteomes" id="UP000886611">
    <property type="component" value="Unassembled WGS sequence"/>
</dbReference>
<comment type="pathway">
    <text evidence="1">Cofactor biosynthesis; tetrahydrofolylpolyglutamate biosynthesis.</text>
</comment>
<keyword evidence="7" id="KW-0547">Nucleotide-binding</keyword>
<evidence type="ECO:0000256" key="4">
    <source>
        <dbReference type="ARBA" id="ARBA00022563"/>
    </source>
</evidence>
<dbReference type="GO" id="GO:0004326">
    <property type="term" value="F:tetrahydrofolylpolyglutamate synthase activity"/>
    <property type="evidence" value="ECO:0007669"/>
    <property type="project" value="UniProtKB-EC"/>
</dbReference>
<dbReference type="AlphaFoldDB" id="A0A8X8BYD3"/>
<evidence type="ECO:0000256" key="2">
    <source>
        <dbReference type="ARBA" id="ARBA00008276"/>
    </source>
</evidence>
<keyword evidence="8" id="KW-0067">ATP-binding</keyword>
<evidence type="ECO:0000256" key="5">
    <source>
        <dbReference type="ARBA" id="ARBA00022598"/>
    </source>
</evidence>
<evidence type="ECO:0000313" key="15">
    <source>
        <dbReference type="Proteomes" id="UP000886611"/>
    </source>
</evidence>
<evidence type="ECO:0000256" key="3">
    <source>
        <dbReference type="ARBA" id="ARBA00013025"/>
    </source>
</evidence>
<dbReference type="Gene3D" id="3.90.190.20">
    <property type="entry name" value="Mur ligase, C-terminal domain"/>
    <property type="match status" value="1"/>
</dbReference>
<keyword evidence="15" id="KW-1185">Reference proteome</keyword>
<name>A0A8X8BYD3_POLSE</name>
<evidence type="ECO:0000256" key="8">
    <source>
        <dbReference type="ARBA" id="ARBA00022840"/>
    </source>
</evidence>
<keyword evidence="13" id="KW-0732">Signal</keyword>
<feature type="signal peptide" evidence="13">
    <location>
        <begin position="1"/>
        <end position="24"/>
    </location>
</feature>
<evidence type="ECO:0000256" key="1">
    <source>
        <dbReference type="ARBA" id="ARBA00005150"/>
    </source>
</evidence>
<organism evidence="14 15">
    <name type="scientific">Polypterus senegalus</name>
    <name type="common">Senegal bichir</name>
    <dbReference type="NCBI Taxonomy" id="55291"/>
    <lineage>
        <taxon>Eukaryota</taxon>
        <taxon>Metazoa</taxon>
        <taxon>Chordata</taxon>
        <taxon>Craniata</taxon>
        <taxon>Vertebrata</taxon>
        <taxon>Euteleostomi</taxon>
        <taxon>Actinopterygii</taxon>
        <taxon>Polypteriformes</taxon>
        <taxon>Polypteridae</taxon>
        <taxon>Polypterus</taxon>
    </lineage>
</organism>
<dbReference type="PANTHER" id="PTHR11136:SF5">
    <property type="entry name" value="FOLYLPOLYGLUTAMATE SYNTHASE, MITOCHONDRIAL"/>
    <property type="match status" value="1"/>
</dbReference>
<evidence type="ECO:0000256" key="11">
    <source>
        <dbReference type="ARBA" id="ARBA00030876"/>
    </source>
</evidence>
<dbReference type="GO" id="GO:0005829">
    <property type="term" value="C:cytosol"/>
    <property type="evidence" value="ECO:0007669"/>
    <property type="project" value="TreeGrafter"/>
</dbReference>
<proteinExistence type="inferred from homology"/>
<comment type="caution">
    <text evidence="14">The sequence shown here is derived from an EMBL/GenBank/DDBJ whole genome shotgun (WGS) entry which is preliminary data.</text>
</comment>
<dbReference type="InterPro" id="IPR001645">
    <property type="entry name" value="Folylpolyglutamate_synth"/>
</dbReference>
<dbReference type="Gene3D" id="3.40.1190.10">
    <property type="entry name" value="Mur-like, catalytic domain"/>
    <property type="match status" value="1"/>
</dbReference>
<comment type="catalytic activity">
    <reaction evidence="12">
        <text>(6S)-5,6,7,8-tetrahydrofolyl-(gamma-L-Glu)(n) + L-glutamate + ATP = (6S)-5,6,7,8-tetrahydrofolyl-(gamma-L-Glu)(n+1) + ADP + phosphate + H(+)</text>
        <dbReference type="Rhea" id="RHEA:10580"/>
        <dbReference type="Rhea" id="RHEA-COMP:14738"/>
        <dbReference type="Rhea" id="RHEA-COMP:14740"/>
        <dbReference type="ChEBI" id="CHEBI:15378"/>
        <dbReference type="ChEBI" id="CHEBI:29985"/>
        <dbReference type="ChEBI" id="CHEBI:30616"/>
        <dbReference type="ChEBI" id="CHEBI:43474"/>
        <dbReference type="ChEBI" id="CHEBI:141005"/>
        <dbReference type="ChEBI" id="CHEBI:456216"/>
        <dbReference type="EC" id="6.3.2.17"/>
    </reaction>
</comment>
<evidence type="ECO:0000313" key="14">
    <source>
        <dbReference type="EMBL" id="KAG2470161.1"/>
    </source>
</evidence>
<dbReference type="InterPro" id="IPR036615">
    <property type="entry name" value="Mur_ligase_C_dom_sf"/>
</dbReference>
<protein>
    <recommendedName>
        <fullName evidence="3">tetrahydrofolate synthase</fullName>
        <ecNumber evidence="3">6.3.2.17</ecNumber>
    </recommendedName>
    <alternativeName>
        <fullName evidence="11">Folylpoly-gamma-glutamate synthetase</fullName>
    </alternativeName>
    <alternativeName>
        <fullName evidence="10">Tetrahydrofolylpolyglutamate synthase</fullName>
    </alternativeName>
</protein>
<keyword evidence="5" id="KW-0436">Ligase</keyword>
<dbReference type="SUPFAM" id="SSF53623">
    <property type="entry name" value="MurD-like peptide ligases, catalytic domain"/>
    <property type="match status" value="2"/>
</dbReference>
<evidence type="ECO:0000256" key="9">
    <source>
        <dbReference type="ARBA" id="ARBA00022842"/>
    </source>
</evidence>
<keyword evidence="4" id="KW-0554">One-carbon metabolism</keyword>
<dbReference type="GO" id="GO:0006730">
    <property type="term" value="P:one-carbon metabolic process"/>
    <property type="evidence" value="ECO:0007669"/>
    <property type="project" value="UniProtKB-KW"/>
</dbReference>
<sequence>MMARRLRFWESSLFAAFLFRQTGGRAAKSKTCYTIRRLSTQPARLPRMDYQDAICTLNTLQTNASFLEQVKRERGQPQMQLEAMRLFLQRVGLKVEDLDRLNIIHVTGTKGKDAHYGTMPAYFRFLTLMAFHVFLQEKCPLHVCPDLTPYECEGHRLPLGLAGVHQRSNASLALQICRSWLQHRGFYGLRETEWPGRTQTLKHGPITYYLDGAHTTRSIQACVDWFRETAMLEEKTTVGSVVRVLLFNATGERDSPALLKLLVPCQFDCAVFCPNITEAVSSASADQHNYNVTVENMLTRCLDNQKSWCWLSEKEVVPRAELLLPGGLPLMTGTVHRGVESLVFPCIHSALRWITQGRDPVMDYSGKPSTLATMQPGAIAGARTLQEAAHIQVLVTGSLHLVGGVLKLLDPVLSQ</sequence>
<dbReference type="EMBL" id="JAATIS010000147">
    <property type="protein sequence ID" value="KAG2470161.1"/>
    <property type="molecule type" value="Genomic_DNA"/>
</dbReference>
<dbReference type="InterPro" id="IPR036565">
    <property type="entry name" value="Mur-like_cat_sf"/>
</dbReference>
<keyword evidence="6" id="KW-0479">Metal-binding</keyword>
<evidence type="ECO:0000256" key="7">
    <source>
        <dbReference type="ARBA" id="ARBA00022741"/>
    </source>
</evidence>
<dbReference type="GO" id="GO:0005739">
    <property type="term" value="C:mitochondrion"/>
    <property type="evidence" value="ECO:0007669"/>
    <property type="project" value="TreeGrafter"/>
</dbReference>
<evidence type="ECO:0000256" key="13">
    <source>
        <dbReference type="SAM" id="SignalP"/>
    </source>
</evidence>
<feature type="non-terminal residue" evidence="14">
    <location>
        <position position="415"/>
    </location>
</feature>
<dbReference type="PANTHER" id="PTHR11136">
    <property type="entry name" value="FOLYLPOLYGLUTAMATE SYNTHASE-RELATED"/>
    <property type="match status" value="1"/>
</dbReference>
<reference evidence="14 15" key="1">
    <citation type="journal article" date="2021" name="Cell">
        <title>Tracing the genetic footprints of vertebrate landing in non-teleost ray-finned fishes.</title>
        <authorList>
            <person name="Bi X."/>
            <person name="Wang K."/>
            <person name="Yang L."/>
            <person name="Pan H."/>
            <person name="Jiang H."/>
            <person name="Wei Q."/>
            <person name="Fang M."/>
            <person name="Yu H."/>
            <person name="Zhu C."/>
            <person name="Cai Y."/>
            <person name="He Y."/>
            <person name="Gan X."/>
            <person name="Zeng H."/>
            <person name="Yu D."/>
            <person name="Zhu Y."/>
            <person name="Jiang H."/>
            <person name="Qiu Q."/>
            <person name="Yang H."/>
            <person name="Zhang Y.E."/>
            <person name="Wang W."/>
            <person name="Zhu M."/>
            <person name="He S."/>
            <person name="Zhang G."/>
        </authorList>
    </citation>
    <scope>NUCLEOTIDE SEQUENCE [LARGE SCALE GENOMIC DNA]</scope>
    <source>
        <strain evidence="14">Bchr_013</strain>
    </source>
</reference>
<comment type="similarity">
    <text evidence="2">Belongs to the folylpolyglutamate synthase family.</text>
</comment>
<feature type="chain" id="PRO_5036486236" description="tetrahydrofolate synthase" evidence="13">
    <location>
        <begin position="25"/>
        <end position="415"/>
    </location>
</feature>
<keyword evidence="9" id="KW-0460">Magnesium</keyword>
<evidence type="ECO:0000256" key="6">
    <source>
        <dbReference type="ARBA" id="ARBA00022723"/>
    </source>
</evidence>
<dbReference type="GO" id="GO:0046872">
    <property type="term" value="F:metal ion binding"/>
    <property type="evidence" value="ECO:0007669"/>
    <property type="project" value="UniProtKB-KW"/>
</dbReference>
<evidence type="ECO:0000256" key="12">
    <source>
        <dbReference type="ARBA" id="ARBA00047493"/>
    </source>
</evidence>
<accession>A0A8X8BYD3</accession>
<dbReference type="EC" id="6.3.2.17" evidence="3"/>
<dbReference type="GO" id="GO:0005524">
    <property type="term" value="F:ATP binding"/>
    <property type="evidence" value="ECO:0007669"/>
    <property type="project" value="UniProtKB-KW"/>
</dbReference>
<evidence type="ECO:0000256" key="10">
    <source>
        <dbReference type="ARBA" id="ARBA00030592"/>
    </source>
</evidence>
<gene>
    <name evidence="14" type="primary">Fpgs</name>
    <name evidence="14" type="ORF">GTO96_0022349</name>
</gene>
<dbReference type="SUPFAM" id="SSF53244">
    <property type="entry name" value="MurD-like peptide ligases, peptide-binding domain"/>
    <property type="match status" value="1"/>
</dbReference>
<feature type="non-terminal residue" evidence="14">
    <location>
        <position position="1"/>
    </location>
</feature>